<dbReference type="Pfam" id="PF16719">
    <property type="entry name" value="SAWADEE"/>
    <property type="match status" value="1"/>
</dbReference>
<comment type="caution">
    <text evidence="2">The sequence shown here is derived from an EMBL/GenBank/DDBJ whole genome shotgun (WGS) entry which is preliminary data.</text>
</comment>
<accession>A0A0K9P1B2</accession>
<feature type="domain" description="SAWADEE" evidence="1">
    <location>
        <begin position="27"/>
        <end position="171"/>
    </location>
</feature>
<dbReference type="AlphaFoldDB" id="A0A0K9P1B2"/>
<dbReference type="GO" id="GO:0003682">
    <property type="term" value="F:chromatin binding"/>
    <property type="evidence" value="ECO:0007669"/>
    <property type="project" value="InterPro"/>
</dbReference>
<dbReference type="PANTHER" id="PTHR36384">
    <property type="entry name" value="SAWADEE PROTEIN"/>
    <property type="match status" value="1"/>
</dbReference>
<dbReference type="OMA" id="PCPSYMP"/>
<name>A0A0K9P1B2_ZOSMR</name>
<gene>
    <name evidence="2" type="ORF">ZOSMA_449G00030</name>
</gene>
<protein>
    <recommendedName>
        <fullName evidence="1">SAWADEE domain-containing protein</fullName>
    </recommendedName>
</protein>
<organism evidence="2 3">
    <name type="scientific">Zostera marina</name>
    <name type="common">Eelgrass</name>
    <dbReference type="NCBI Taxonomy" id="29655"/>
    <lineage>
        <taxon>Eukaryota</taxon>
        <taxon>Viridiplantae</taxon>
        <taxon>Streptophyta</taxon>
        <taxon>Embryophyta</taxon>
        <taxon>Tracheophyta</taxon>
        <taxon>Spermatophyta</taxon>
        <taxon>Magnoliopsida</taxon>
        <taxon>Liliopsida</taxon>
        <taxon>Zosteraceae</taxon>
        <taxon>Zostera</taxon>
    </lineage>
</organism>
<dbReference type="InterPro" id="IPR032001">
    <property type="entry name" value="SAWADEE_dom"/>
</dbReference>
<dbReference type="EMBL" id="LFYR01001329">
    <property type="protein sequence ID" value="KMZ62763.1"/>
    <property type="molecule type" value="Genomic_DNA"/>
</dbReference>
<proteinExistence type="predicted"/>
<dbReference type="Proteomes" id="UP000036987">
    <property type="component" value="Unassembled WGS sequence"/>
</dbReference>
<evidence type="ECO:0000313" key="2">
    <source>
        <dbReference type="EMBL" id="KMZ62763.1"/>
    </source>
</evidence>
<sequence length="396" mass="45670">MPKRTKKKPPCSSAPSNDKQQLIVPGEVEFRCSEDDAWYTVSLRLENGQCLRVSFTDFVGSPDENFTIDEFQDIDELEVFGRRFRILSVQLQDSDCWKMKKGMKICCSCEIISKNDLKFFDAVVRSVHRYDHEFLEIEEDEDELCTCVFKVHWQYGPYCGNITSSRIENICLIQEETDNFHPDLTLFLNLAREKILLRTSAISGYISDKQMVDTFDEDTDLGSIRLSSAVTDSTDTYYSVFIENLEMDTSPKNIVDFLFKQTSVWSHALIFPSAFTDIYQRGVIIVKTGYMIMKIIKFLHDPSHSIVSSRGRPWVMLQKGCHCNSLENILLKNTLLHYLSQPHSNPDDLTGIKVVEEGSAEFERAKDLTDLFVEFYNHVNALHERYGVEQNKLFAT</sequence>
<evidence type="ECO:0000313" key="3">
    <source>
        <dbReference type="Proteomes" id="UP000036987"/>
    </source>
</evidence>
<dbReference type="OrthoDB" id="1866990at2759"/>
<evidence type="ECO:0000259" key="1">
    <source>
        <dbReference type="Pfam" id="PF16719"/>
    </source>
</evidence>
<dbReference type="PANTHER" id="PTHR36384:SF1">
    <property type="entry name" value="SAWADEE PROTEIN"/>
    <property type="match status" value="1"/>
</dbReference>
<keyword evidence="3" id="KW-1185">Reference proteome</keyword>
<reference evidence="3" key="1">
    <citation type="journal article" date="2016" name="Nature">
        <title>The genome of the seagrass Zostera marina reveals angiosperm adaptation to the sea.</title>
        <authorList>
            <person name="Olsen J.L."/>
            <person name="Rouze P."/>
            <person name="Verhelst B."/>
            <person name="Lin Y.-C."/>
            <person name="Bayer T."/>
            <person name="Collen J."/>
            <person name="Dattolo E."/>
            <person name="De Paoli E."/>
            <person name="Dittami S."/>
            <person name="Maumus F."/>
            <person name="Michel G."/>
            <person name="Kersting A."/>
            <person name="Lauritano C."/>
            <person name="Lohaus R."/>
            <person name="Toepel M."/>
            <person name="Tonon T."/>
            <person name="Vanneste K."/>
            <person name="Amirebrahimi M."/>
            <person name="Brakel J."/>
            <person name="Bostroem C."/>
            <person name="Chovatia M."/>
            <person name="Grimwood J."/>
            <person name="Jenkins J.W."/>
            <person name="Jueterbock A."/>
            <person name="Mraz A."/>
            <person name="Stam W.T."/>
            <person name="Tice H."/>
            <person name="Bornberg-Bauer E."/>
            <person name="Green P.J."/>
            <person name="Pearson G.A."/>
            <person name="Procaccini G."/>
            <person name="Duarte C.M."/>
            <person name="Schmutz J."/>
            <person name="Reusch T.B.H."/>
            <person name="Van de Peer Y."/>
        </authorList>
    </citation>
    <scope>NUCLEOTIDE SEQUENCE [LARGE SCALE GENOMIC DNA]</scope>
    <source>
        <strain evidence="3">cv. Finnish</strain>
    </source>
</reference>